<evidence type="ECO:0000313" key="12">
    <source>
        <dbReference type="Proteomes" id="UP001500021"/>
    </source>
</evidence>
<comment type="cofactor">
    <cofactor evidence="1 6">
        <name>FAD</name>
        <dbReference type="ChEBI" id="CHEBI:57692"/>
    </cofactor>
</comment>
<dbReference type="InterPro" id="IPR052166">
    <property type="entry name" value="Diverse_Acyl-CoA_DH"/>
</dbReference>
<keyword evidence="12" id="KW-1185">Reference proteome</keyword>
<dbReference type="InterPro" id="IPR025878">
    <property type="entry name" value="Acyl-CoA_dh-like_C_dom"/>
</dbReference>
<keyword evidence="5 6" id="KW-0560">Oxidoreductase</keyword>
<dbReference type="Gene3D" id="1.10.540.10">
    <property type="entry name" value="Acyl-CoA dehydrogenase/oxidase, N-terminal domain"/>
    <property type="match status" value="1"/>
</dbReference>
<feature type="domain" description="Acyl-CoA dehydrogenase/oxidase C-terminal" evidence="7">
    <location>
        <begin position="289"/>
        <end position="461"/>
    </location>
</feature>
<dbReference type="EMBL" id="BAAAFA010000003">
    <property type="protein sequence ID" value="GAA0815023.1"/>
    <property type="molecule type" value="Genomic_DNA"/>
</dbReference>
<gene>
    <name evidence="11" type="ORF">GCM10009111_12780</name>
</gene>
<dbReference type="Pfam" id="PF02771">
    <property type="entry name" value="Acyl-CoA_dh_N"/>
    <property type="match status" value="1"/>
</dbReference>
<evidence type="ECO:0000256" key="6">
    <source>
        <dbReference type="RuleBase" id="RU362125"/>
    </source>
</evidence>
<reference evidence="12" key="1">
    <citation type="journal article" date="2019" name="Int. J. Syst. Evol. Microbiol.">
        <title>The Global Catalogue of Microorganisms (GCM) 10K type strain sequencing project: providing services to taxonomists for standard genome sequencing and annotation.</title>
        <authorList>
            <consortium name="The Broad Institute Genomics Platform"/>
            <consortium name="The Broad Institute Genome Sequencing Center for Infectious Disease"/>
            <person name="Wu L."/>
            <person name="Ma J."/>
        </authorList>
    </citation>
    <scope>NUCLEOTIDE SEQUENCE [LARGE SCALE GENOMIC DNA]</scope>
    <source>
        <strain evidence="12">JCM 15608</strain>
    </source>
</reference>
<evidence type="ECO:0000313" key="11">
    <source>
        <dbReference type="EMBL" id="GAA0815023.1"/>
    </source>
</evidence>
<dbReference type="Gene3D" id="1.20.140.10">
    <property type="entry name" value="Butyryl-CoA Dehydrogenase, subunit A, domain 3"/>
    <property type="match status" value="1"/>
</dbReference>
<dbReference type="PANTHER" id="PTHR42803:SF1">
    <property type="entry name" value="BROAD-SPECIFICITY LINEAR ACYL-COA DEHYDROGENASE FADE5"/>
    <property type="match status" value="1"/>
</dbReference>
<proteinExistence type="inferred from homology"/>
<keyword evidence="3 6" id="KW-0285">Flavoprotein</keyword>
<organism evidence="11 12">
    <name type="scientific">Colwellia asteriadis</name>
    <dbReference type="NCBI Taxonomy" id="517723"/>
    <lineage>
        <taxon>Bacteria</taxon>
        <taxon>Pseudomonadati</taxon>
        <taxon>Pseudomonadota</taxon>
        <taxon>Gammaproteobacteria</taxon>
        <taxon>Alteromonadales</taxon>
        <taxon>Colwelliaceae</taxon>
        <taxon>Colwellia</taxon>
    </lineage>
</organism>
<comment type="caution">
    <text evidence="11">The sequence shown here is derived from an EMBL/GenBank/DDBJ whole genome shotgun (WGS) entry which is preliminary data.</text>
</comment>
<keyword evidence="4 6" id="KW-0274">FAD</keyword>
<sequence length="607" mass="66227">MTEYKVPLNDMDFLLYDVFNVDEVWRSLPQLAEQLDKDVAGAILQECAKIAEQAIAPISREGDEEGVSFKLNDNGIGGKVTTAKGYKEAFATYAEGGWCGLGGDVEYGGMGMPKVLTAFHEEMLSSADIAFALYPVLTAGAGLSLAKHGSEGLKEKFLTKMYSGQWTASMCLTEAHAGSDLGLIQTKAVLQDDNSYSVTGSKIFITGGEHDLTENIVHLVLAKLPDAPAGPRGISLFLVPKILVNDDQSLGEPNKVSCGAIEHKMGIHASATCVMNFDGAKGYLIGELNKGLACMFTMMNFERIGVGIQGLSAGERSYQNALAYAKDRKQGRALVKNETTKSANNADSIMVHGDVRRMLLNMKALNEGSRALSCYIALQLDYATYGSGELQAKGEALSALMTPLAKAFFTDLGFENTVTGQQVFGGHGYIREWGQEQLVRDARITQIYEGTNGIQAMDLLMRKVVGSQGKLVNIFIDEVRSYLQTVTGDSQLTEFAQPLSQALDDFSQVSSALIKQADVNLNDLGVAANDYLHLFGYTAMAYIWMKMAQSSLQKTTQQDAGQSEMFYQSKVHTARYFFTRLLPRRLSLMATINTRSDCLFNIDDDLF</sequence>
<feature type="domain" description="Acyl-CoA oxidase/dehydrogenase middle" evidence="8">
    <location>
        <begin position="169"/>
        <end position="278"/>
    </location>
</feature>
<feature type="domain" description="Acetyl-CoA dehydrogenase-like C-terminal" evidence="10">
    <location>
        <begin position="475"/>
        <end position="602"/>
    </location>
</feature>
<evidence type="ECO:0000256" key="1">
    <source>
        <dbReference type="ARBA" id="ARBA00001974"/>
    </source>
</evidence>
<evidence type="ECO:0000256" key="2">
    <source>
        <dbReference type="ARBA" id="ARBA00009347"/>
    </source>
</evidence>
<dbReference type="InterPro" id="IPR036250">
    <property type="entry name" value="AcylCo_DH-like_C"/>
</dbReference>
<protein>
    <submittedName>
        <fullName evidence="11">Acyl-CoA dehydrogenase C-terminal domain-containing protein</fullName>
    </submittedName>
</protein>
<dbReference type="RefSeq" id="WP_343816354.1">
    <property type="nucleotide sequence ID" value="NZ_BAAAFA010000003.1"/>
</dbReference>
<dbReference type="InterPro" id="IPR009075">
    <property type="entry name" value="AcylCo_DH/oxidase_C"/>
</dbReference>
<dbReference type="SUPFAM" id="SSF47203">
    <property type="entry name" value="Acyl-CoA dehydrogenase C-terminal domain-like"/>
    <property type="match status" value="1"/>
</dbReference>
<dbReference type="Pfam" id="PF02770">
    <property type="entry name" value="Acyl-CoA_dh_M"/>
    <property type="match status" value="1"/>
</dbReference>
<comment type="similarity">
    <text evidence="2 6">Belongs to the acyl-CoA dehydrogenase family.</text>
</comment>
<evidence type="ECO:0000259" key="10">
    <source>
        <dbReference type="Pfam" id="PF12806"/>
    </source>
</evidence>
<dbReference type="Gene3D" id="2.40.110.10">
    <property type="entry name" value="Butyryl-CoA Dehydrogenase, subunit A, domain 2"/>
    <property type="match status" value="1"/>
</dbReference>
<dbReference type="InterPro" id="IPR009100">
    <property type="entry name" value="AcylCoA_DH/oxidase_NM_dom_sf"/>
</dbReference>
<dbReference type="Proteomes" id="UP001500021">
    <property type="component" value="Unassembled WGS sequence"/>
</dbReference>
<dbReference type="SUPFAM" id="SSF56645">
    <property type="entry name" value="Acyl-CoA dehydrogenase NM domain-like"/>
    <property type="match status" value="1"/>
</dbReference>
<evidence type="ECO:0000256" key="4">
    <source>
        <dbReference type="ARBA" id="ARBA00022827"/>
    </source>
</evidence>
<accession>A0ABP3WI08</accession>
<evidence type="ECO:0000259" key="7">
    <source>
        <dbReference type="Pfam" id="PF00441"/>
    </source>
</evidence>
<feature type="domain" description="Acyl-CoA dehydrogenase/oxidase N-terminal" evidence="9">
    <location>
        <begin position="44"/>
        <end position="165"/>
    </location>
</feature>
<dbReference type="InterPro" id="IPR037069">
    <property type="entry name" value="AcylCoA_DH/ox_N_sf"/>
</dbReference>
<name>A0ABP3WI08_9GAMM</name>
<dbReference type="Pfam" id="PF00441">
    <property type="entry name" value="Acyl-CoA_dh_1"/>
    <property type="match status" value="1"/>
</dbReference>
<dbReference type="Pfam" id="PF12806">
    <property type="entry name" value="Acyl-CoA_dh_C"/>
    <property type="match status" value="1"/>
</dbReference>
<dbReference type="PANTHER" id="PTHR42803">
    <property type="entry name" value="ACYL-COA DEHYDROGENASE"/>
    <property type="match status" value="1"/>
</dbReference>
<dbReference type="InterPro" id="IPR006091">
    <property type="entry name" value="Acyl-CoA_Oxase/DH_mid-dom"/>
</dbReference>
<dbReference type="InterPro" id="IPR046373">
    <property type="entry name" value="Acyl-CoA_Oxase/DH_mid-dom_sf"/>
</dbReference>
<evidence type="ECO:0000259" key="9">
    <source>
        <dbReference type="Pfam" id="PF02771"/>
    </source>
</evidence>
<evidence type="ECO:0000256" key="3">
    <source>
        <dbReference type="ARBA" id="ARBA00022630"/>
    </source>
</evidence>
<dbReference type="InterPro" id="IPR013786">
    <property type="entry name" value="AcylCoA_DH/ox_N"/>
</dbReference>
<evidence type="ECO:0000259" key="8">
    <source>
        <dbReference type="Pfam" id="PF02770"/>
    </source>
</evidence>
<evidence type="ECO:0000256" key="5">
    <source>
        <dbReference type="ARBA" id="ARBA00023002"/>
    </source>
</evidence>